<protein>
    <submittedName>
        <fullName evidence="1">Nucleotidyltransferase component of viral defense system</fullName>
    </submittedName>
</protein>
<comment type="caution">
    <text evidence="1">The sequence shown here is derived from an EMBL/GenBank/DDBJ whole genome shotgun (WGS) entry which is preliminary data.</text>
</comment>
<dbReference type="Proteomes" id="UP001205843">
    <property type="component" value="Unassembled WGS sequence"/>
</dbReference>
<dbReference type="Gene3D" id="3.10.450.620">
    <property type="entry name" value="JHP933, nucleotidyltransferase-like core domain"/>
    <property type="match status" value="1"/>
</dbReference>
<name>A0AAE3G2F6_9GAMM</name>
<dbReference type="Pfam" id="PF08843">
    <property type="entry name" value="AbiEii"/>
    <property type="match status" value="1"/>
</dbReference>
<keyword evidence="2" id="KW-1185">Reference proteome</keyword>
<accession>A0AAE3G2F6</accession>
<dbReference type="AlphaFoldDB" id="A0AAE3G2F6"/>
<evidence type="ECO:0000313" key="2">
    <source>
        <dbReference type="Proteomes" id="UP001205843"/>
    </source>
</evidence>
<reference evidence="1" key="1">
    <citation type="submission" date="2022-03" db="EMBL/GenBank/DDBJ databases">
        <title>Genomic Encyclopedia of Type Strains, Phase III (KMG-III): the genomes of soil and plant-associated and newly described type strains.</title>
        <authorList>
            <person name="Whitman W."/>
        </authorList>
    </citation>
    <scope>NUCLEOTIDE SEQUENCE</scope>
    <source>
        <strain evidence="1">ANL 6-2</strain>
    </source>
</reference>
<evidence type="ECO:0000313" key="1">
    <source>
        <dbReference type="EMBL" id="MCP1674505.1"/>
    </source>
</evidence>
<organism evidence="1 2">
    <name type="scientific">Natronocella acetinitrilica</name>
    <dbReference type="NCBI Taxonomy" id="414046"/>
    <lineage>
        <taxon>Bacteria</taxon>
        <taxon>Pseudomonadati</taxon>
        <taxon>Pseudomonadota</taxon>
        <taxon>Gammaproteobacteria</taxon>
        <taxon>Chromatiales</taxon>
        <taxon>Ectothiorhodospiraceae</taxon>
        <taxon>Natronocella</taxon>
    </lineage>
</organism>
<dbReference type="RefSeq" id="WP_253476548.1">
    <property type="nucleotide sequence ID" value="NZ_JALJXV010000003.1"/>
</dbReference>
<proteinExistence type="predicted"/>
<gene>
    <name evidence="1" type="ORF">J2T57_001607</name>
</gene>
<dbReference type="EMBL" id="JALJXV010000003">
    <property type="protein sequence ID" value="MCP1674505.1"/>
    <property type="molecule type" value="Genomic_DNA"/>
</dbReference>
<dbReference type="InterPro" id="IPR014942">
    <property type="entry name" value="AbiEii"/>
</dbReference>
<sequence>MAGGESVGSVERGLLQSRLLCAIFDHAVAGDLALKGGMAMHAVLGSERTTKDIDFAHAEGAPPERVRRAVERGISEALSSGLLEDVRVTAPKQTDTTNRWKINGRAAGSHVQLTIEMKRHPLPEGHIIRRQYLPPVGAGATPTLVESYDAIAMAAAKTAALLSENRSAPRDLYDLALLVELRVDPPVALLANAGVEALSRMQANLWQKLEGMDYPRFCAEVLDFLPRETAARFDEERFEGMRLAVGEALEGWLGAAALRARGERLQRAAGAVDSPKADGAQLGAG</sequence>